<evidence type="ECO:0000256" key="8">
    <source>
        <dbReference type="ARBA" id="ARBA00023136"/>
    </source>
</evidence>
<proteinExistence type="predicted"/>
<dbReference type="Pfam" id="PF00005">
    <property type="entry name" value="ABC_tran"/>
    <property type="match status" value="1"/>
</dbReference>
<feature type="transmembrane region" description="Helical" evidence="10">
    <location>
        <begin position="44"/>
        <end position="71"/>
    </location>
</feature>
<evidence type="ECO:0000256" key="7">
    <source>
        <dbReference type="ARBA" id="ARBA00022989"/>
    </source>
</evidence>
<dbReference type="PANTHER" id="PTHR24221:SF503">
    <property type="entry name" value="MITOCHONDRIAL POTASSIUM CHANNEL ATP-BINDING SUBUNIT"/>
    <property type="match status" value="1"/>
</dbReference>
<evidence type="ECO:0000256" key="10">
    <source>
        <dbReference type="SAM" id="Phobius"/>
    </source>
</evidence>
<dbReference type="InterPro" id="IPR039421">
    <property type="entry name" value="Type_1_exporter"/>
</dbReference>
<feature type="transmembrane region" description="Helical" evidence="10">
    <location>
        <begin position="83"/>
        <end position="100"/>
    </location>
</feature>
<dbReference type="InterPro" id="IPR011527">
    <property type="entry name" value="ABC1_TM_dom"/>
</dbReference>
<protein>
    <submittedName>
        <fullName evidence="13">ABC transporter</fullName>
    </submittedName>
</protein>
<dbReference type="PROSITE" id="PS50929">
    <property type="entry name" value="ABC_TM1F"/>
    <property type="match status" value="1"/>
</dbReference>
<feature type="transmembrane region" description="Helical" evidence="10">
    <location>
        <begin position="379"/>
        <end position="403"/>
    </location>
</feature>
<keyword evidence="2" id="KW-0813">Transport</keyword>
<evidence type="ECO:0000256" key="3">
    <source>
        <dbReference type="ARBA" id="ARBA00022475"/>
    </source>
</evidence>
<dbReference type="InterPro" id="IPR003593">
    <property type="entry name" value="AAA+_ATPase"/>
</dbReference>
<dbReference type="InterPro" id="IPR027417">
    <property type="entry name" value="P-loop_NTPase"/>
</dbReference>
<gene>
    <name evidence="13" type="ORF">FALBO_11374</name>
</gene>
<dbReference type="GO" id="GO:0005886">
    <property type="term" value="C:plasma membrane"/>
    <property type="evidence" value="ECO:0007669"/>
    <property type="project" value="UniProtKB-SubCell"/>
</dbReference>
<keyword evidence="6" id="KW-0067">ATP-binding</keyword>
<dbReference type="Proteomes" id="UP000554235">
    <property type="component" value="Unassembled WGS sequence"/>
</dbReference>
<dbReference type="GO" id="GO:0140359">
    <property type="term" value="F:ABC-type transporter activity"/>
    <property type="evidence" value="ECO:0007669"/>
    <property type="project" value="InterPro"/>
</dbReference>
<comment type="caution">
    <text evidence="13">The sequence shown here is derived from an EMBL/GenBank/DDBJ whole genome shotgun (WGS) entry which is preliminary data.</text>
</comment>
<evidence type="ECO:0000313" key="14">
    <source>
        <dbReference type="Proteomes" id="UP000554235"/>
    </source>
</evidence>
<dbReference type="Gene3D" id="1.20.1560.10">
    <property type="entry name" value="ABC transporter type 1, transmembrane domain"/>
    <property type="match status" value="1"/>
</dbReference>
<feature type="domain" description="ABC transmembrane type-1" evidence="12">
    <location>
        <begin position="342"/>
        <end position="503"/>
    </location>
</feature>
<feature type="domain" description="ABC transporter" evidence="11">
    <location>
        <begin position="555"/>
        <end position="791"/>
    </location>
</feature>
<feature type="region of interest" description="Disordered" evidence="9">
    <location>
        <begin position="847"/>
        <end position="886"/>
    </location>
</feature>
<dbReference type="GO" id="GO:0016887">
    <property type="term" value="F:ATP hydrolysis activity"/>
    <property type="evidence" value="ECO:0007669"/>
    <property type="project" value="InterPro"/>
</dbReference>
<keyword evidence="14" id="KW-1185">Reference proteome</keyword>
<keyword evidence="3" id="KW-1003">Cell membrane</keyword>
<dbReference type="PROSITE" id="PS50893">
    <property type="entry name" value="ABC_TRANSPORTER_2"/>
    <property type="match status" value="1"/>
</dbReference>
<dbReference type="SUPFAM" id="SSF52540">
    <property type="entry name" value="P-loop containing nucleoside triphosphate hydrolases"/>
    <property type="match status" value="1"/>
</dbReference>
<feature type="transmembrane region" description="Helical" evidence="10">
    <location>
        <begin position="12"/>
        <end position="32"/>
    </location>
</feature>
<dbReference type="SMART" id="SM00382">
    <property type="entry name" value="AAA"/>
    <property type="match status" value="1"/>
</dbReference>
<dbReference type="PANTHER" id="PTHR24221">
    <property type="entry name" value="ATP-BINDING CASSETTE SUB-FAMILY B"/>
    <property type="match status" value="1"/>
</dbReference>
<feature type="region of interest" description="Disordered" evidence="9">
    <location>
        <begin position="181"/>
        <end position="212"/>
    </location>
</feature>
<dbReference type="GO" id="GO:0005524">
    <property type="term" value="F:ATP binding"/>
    <property type="evidence" value="ECO:0007669"/>
    <property type="project" value="UniProtKB-KW"/>
</dbReference>
<dbReference type="OrthoDB" id="6500128at2759"/>
<keyword evidence="4 10" id="KW-0812">Transmembrane</keyword>
<dbReference type="AlphaFoldDB" id="A0A8H4L555"/>
<evidence type="ECO:0000256" key="2">
    <source>
        <dbReference type="ARBA" id="ARBA00022448"/>
    </source>
</evidence>
<feature type="transmembrane region" description="Helical" evidence="10">
    <location>
        <begin position="145"/>
        <end position="164"/>
    </location>
</feature>
<accession>A0A8H4L555</accession>
<evidence type="ECO:0000256" key="1">
    <source>
        <dbReference type="ARBA" id="ARBA00004651"/>
    </source>
</evidence>
<dbReference type="FunFam" id="3.40.50.300:FF:000299">
    <property type="entry name" value="ABC transporter ATP-binding protein/permease"/>
    <property type="match status" value="1"/>
</dbReference>
<comment type="subcellular location">
    <subcellularLocation>
        <location evidence="1">Cell membrane</location>
        <topology evidence="1">Multi-pass membrane protein</topology>
    </subcellularLocation>
</comment>
<dbReference type="InterPro" id="IPR036640">
    <property type="entry name" value="ABC1_TM_sf"/>
</dbReference>
<reference evidence="13 14" key="1">
    <citation type="submission" date="2020-01" db="EMBL/GenBank/DDBJ databases">
        <title>Identification and distribution of gene clusters putatively required for synthesis of sphingolipid metabolism inhibitors in phylogenetically diverse species of the filamentous fungus Fusarium.</title>
        <authorList>
            <person name="Kim H.-S."/>
            <person name="Busman M."/>
            <person name="Brown D.W."/>
            <person name="Divon H."/>
            <person name="Uhlig S."/>
            <person name="Proctor R.H."/>
        </authorList>
    </citation>
    <scope>NUCLEOTIDE SEQUENCE [LARGE SCALE GENOMIC DNA]</scope>
    <source>
        <strain evidence="13 14">NRRL 20459</strain>
    </source>
</reference>
<organism evidence="13 14">
    <name type="scientific">Fusarium albosuccineum</name>
    <dbReference type="NCBI Taxonomy" id="1237068"/>
    <lineage>
        <taxon>Eukaryota</taxon>
        <taxon>Fungi</taxon>
        <taxon>Dikarya</taxon>
        <taxon>Ascomycota</taxon>
        <taxon>Pezizomycotina</taxon>
        <taxon>Sordariomycetes</taxon>
        <taxon>Hypocreomycetidae</taxon>
        <taxon>Hypocreales</taxon>
        <taxon>Nectriaceae</taxon>
        <taxon>Fusarium</taxon>
        <taxon>Fusarium decemcellulare species complex</taxon>
    </lineage>
</organism>
<evidence type="ECO:0000259" key="11">
    <source>
        <dbReference type="PROSITE" id="PS50893"/>
    </source>
</evidence>
<dbReference type="EMBL" id="JAADYS010001646">
    <property type="protein sequence ID" value="KAF4461825.1"/>
    <property type="molecule type" value="Genomic_DNA"/>
</dbReference>
<evidence type="ECO:0000256" key="9">
    <source>
        <dbReference type="SAM" id="MobiDB-lite"/>
    </source>
</evidence>
<feature type="transmembrane region" description="Helical" evidence="10">
    <location>
        <begin position="112"/>
        <end position="133"/>
    </location>
</feature>
<evidence type="ECO:0000313" key="13">
    <source>
        <dbReference type="EMBL" id="KAF4461825.1"/>
    </source>
</evidence>
<keyword evidence="7 10" id="KW-1133">Transmembrane helix</keyword>
<dbReference type="SUPFAM" id="SSF90123">
    <property type="entry name" value="ABC transporter transmembrane region"/>
    <property type="match status" value="1"/>
</dbReference>
<evidence type="ECO:0000259" key="12">
    <source>
        <dbReference type="PROSITE" id="PS50929"/>
    </source>
</evidence>
<evidence type="ECO:0000256" key="5">
    <source>
        <dbReference type="ARBA" id="ARBA00022741"/>
    </source>
</evidence>
<keyword evidence="8 10" id="KW-0472">Membrane</keyword>
<feature type="transmembrane region" description="Helical" evidence="10">
    <location>
        <begin position="463"/>
        <end position="484"/>
    </location>
</feature>
<sequence length="921" mass="103469">MDSLLYNGRNTALLFLSILTAVAKLHSFLPWVKMAAADETECPLPYVYAAISWPLAASYLIDTIVIVVQSLRSSGMIPNDTTAAFSNVVFFCVVVVRIETFSAKETSFSRKACAFFWLFLLVAELVSSVRIFVRPLLPSPYAEMLLYLPVFRAISCLVLLVLLVRSHRKGYKLVASDSEDGYCDNNNEEEEEEEEGEEEYDDGDYYDDDDDDEEEIRKKVKKEVKKRGGWLPYLRSFHILLKFTTPPNGWLKRLVGIVQPLQTAMLIDAIDTRSGYWNQFAVFLFLRFVESDMCLGVLISLSWIGVDLARQAQFETGVQSKVMLLDYFHMRSKATNTIKAIDNAGRVDKLLDTLAFDLLPNAGALLFAGYGMWQRFGTNMMLIIVCMTVAYVCCETRYVAAYLRLYSDLAKARDSKERRRQDGIRGWMTVSAHNMIGRENELHTKDVDELMDKTRLNSMSSIFYNYVDEVIFQVASGLCWALIIFKVLNFEATIGSLTAFLGLWDALMKPINYFKSVLSDGMEELTDMARLKSLMEQEPRIQDGDKPLELAKGEVRFENVSLSYTGKRLVVNNLSLTIKGGTKVAFVGPSGTGKSTLVKMVARLLLPTQGRIFIDGVDIATVSKDSLHSAVGIMLQDPHIFDSTIIHNVAYSKPDATLEEVQKACKSVGIHETIMHRKGGYEAKPGPGGANFSGGEKQRLASARLILSQPGIGLIDEGTSALDSETEADIKRSIEKLFGKDKTLIIIAHRLSSIRHLDRIIVFGEGCKIIEDGTHDELVALKGKYAQYWKMHMGIDDRKLEPPLKPKLMREERVFFVSVNIATGVDLMFDRATATLAHTSQTSRCWFGIPEADDDSETDEDADYEEEENVEEENHPMGDESDFVPPSGSWLQSSEALIQLSMMFWTHRDRAGNMTSSVLIY</sequence>
<evidence type="ECO:0000256" key="6">
    <source>
        <dbReference type="ARBA" id="ARBA00022840"/>
    </source>
</evidence>
<feature type="compositionally biased region" description="Acidic residues" evidence="9">
    <location>
        <begin position="851"/>
        <end position="871"/>
    </location>
</feature>
<keyword evidence="5" id="KW-0547">Nucleotide-binding</keyword>
<evidence type="ECO:0000256" key="4">
    <source>
        <dbReference type="ARBA" id="ARBA00022692"/>
    </source>
</evidence>
<dbReference type="Gene3D" id="3.40.50.300">
    <property type="entry name" value="P-loop containing nucleotide triphosphate hydrolases"/>
    <property type="match status" value="1"/>
</dbReference>
<name>A0A8H4L555_9HYPO</name>
<dbReference type="InterPro" id="IPR003439">
    <property type="entry name" value="ABC_transporter-like_ATP-bd"/>
</dbReference>